<dbReference type="RefSeq" id="WP_112144294.1">
    <property type="nucleotide sequence ID" value="NZ_PGTO01000006.1"/>
</dbReference>
<evidence type="ECO:0000256" key="6">
    <source>
        <dbReference type="ARBA" id="ARBA00022692"/>
    </source>
</evidence>
<proteinExistence type="inferred from homology"/>
<keyword evidence="7" id="KW-1133">Transmembrane helix</keyword>
<dbReference type="OrthoDB" id="9810980at2"/>
<evidence type="ECO:0000313" key="15">
    <source>
        <dbReference type="Proteomes" id="UP000251075"/>
    </source>
</evidence>
<keyword evidence="3 9" id="KW-0813">Transport</keyword>
<dbReference type="Pfam" id="PF26002">
    <property type="entry name" value="Beta-barrel_AprE"/>
    <property type="match status" value="1"/>
</dbReference>
<keyword evidence="6" id="KW-0812">Transmembrane</keyword>
<evidence type="ECO:0000256" key="10">
    <source>
        <dbReference type="SAM" id="Coils"/>
    </source>
</evidence>
<keyword evidence="5 9" id="KW-0997">Cell inner membrane</keyword>
<evidence type="ECO:0000256" key="4">
    <source>
        <dbReference type="ARBA" id="ARBA00022475"/>
    </source>
</evidence>
<evidence type="ECO:0000256" key="7">
    <source>
        <dbReference type="ARBA" id="ARBA00022989"/>
    </source>
</evidence>
<dbReference type="Gene3D" id="2.40.50.100">
    <property type="match status" value="1"/>
</dbReference>
<evidence type="ECO:0000256" key="11">
    <source>
        <dbReference type="SAM" id="MobiDB-lite"/>
    </source>
</evidence>
<dbReference type="InterPro" id="IPR058781">
    <property type="entry name" value="HH_AprE-like"/>
</dbReference>
<evidence type="ECO:0000256" key="9">
    <source>
        <dbReference type="RuleBase" id="RU365093"/>
    </source>
</evidence>
<evidence type="ECO:0000256" key="8">
    <source>
        <dbReference type="ARBA" id="ARBA00023136"/>
    </source>
</evidence>
<comment type="similarity">
    <text evidence="2 9">Belongs to the membrane fusion protein (MFP) (TC 8.A.1) family.</text>
</comment>
<dbReference type="InterPro" id="IPR030190">
    <property type="entry name" value="MacA_alpha-hairpin_sf"/>
</dbReference>
<feature type="domain" description="AprE-like beta-barrel" evidence="13">
    <location>
        <begin position="418"/>
        <end position="508"/>
    </location>
</feature>
<dbReference type="GO" id="GO:1990195">
    <property type="term" value="C:macrolide transmembrane transporter complex"/>
    <property type="evidence" value="ECO:0007669"/>
    <property type="project" value="InterPro"/>
</dbReference>
<dbReference type="Proteomes" id="UP000251075">
    <property type="component" value="Unassembled WGS sequence"/>
</dbReference>
<dbReference type="GO" id="GO:0019898">
    <property type="term" value="C:extrinsic component of membrane"/>
    <property type="evidence" value="ECO:0007669"/>
    <property type="project" value="InterPro"/>
</dbReference>
<comment type="caution">
    <text evidence="14">The sequence shown here is derived from an EMBL/GenBank/DDBJ whole genome shotgun (WGS) entry which is preliminary data.</text>
</comment>
<keyword evidence="15" id="KW-1185">Reference proteome</keyword>
<dbReference type="PROSITE" id="PS00543">
    <property type="entry name" value="HLYD_FAMILY"/>
    <property type="match status" value="1"/>
</dbReference>
<keyword evidence="10" id="KW-0175">Coiled coil</keyword>
<dbReference type="NCBIfam" id="TIGR01843">
    <property type="entry name" value="type_I_hlyD"/>
    <property type="match status" value="1"/>
</dbReference>
<dbReference type="Gene3D" id="2.40.30.170">
    <property type="match status" value="1"/>
</dbReference>
<gene>
    <name evidence="14" type="ORF">CU669_10180</name>
</gene>
<feature type="compositionally biased region" description="Pro residues" evidence="11">
    <location>
        <begin position="32"/>
        <end position="41"/>
    </location>
</feature>
<name>A0A364NY98_9PROT</name>
<evidence type="ECO:0000256" key="3">
    <source>
        <dbReference type="ARBA" id="ARBA00022448"/>
    </source>
</evidence>
<dbReference type="PANTHER" id="PTHR30386:SF26">
    <property type="entry name" value="TRANSPORT PROTEIN COMB"/>
    <property type="match status" value="1"/>
</dbReference>
<dbReference type="InterPro" id="IPR058982">
    <property type="entry name" value="Beta-barrel_AprE"/>
</dbReference>
<dbReference type="Gene3D" id="6.10.140.1990">
    <property type="match status" value="1"/>
</dbReference>
<protein>
    <recommendedName>
        <fullName evidence="9">Membrane fusion protein (MFP) family protein</fullName>
    </recommendedName>
</protein>
<feature type="coiled-coil region" evidence="10">
    <location>
        <begin position="326"/>
        <end position="375"/>
    </location>
</feature>
<evidence type="ECO:0000313" key="14">
    <source>
        <dbReference type="EMBL" id="RAU22051.1"/>
    </source>
</evidence>
<comment type="subcellular location">
    <subcellularLocation>
        <location evidence="1 9">Cell inner membrane</location>
        <topology evidence="1 9">Single-pass membrane protein</topology>
    </subcellularLocation>
</comment>
<evidence type="ECO:0000259" key="12">
    <source>
        <dbReference type="Pfam" id="PF25994"/>
    </source>
</evidence>
<organism evidence="14 15">
    <name type="scientific">Paramagnetospirillum kuznetsovii</name>
    <dbReference type="NCBI Taxonomy" id="2053833"/>
    <lineage>
        <taxon>Bacteria</taxon>
        <taxon>Pseudomonadati</taxon>
        <taxon>Pseudomonadota</taxon>
        <taxon>Alphaproteobacteria</taxon>
        <taxon>Rhodospirillales</taxon>
        <taxon>Magnetospirillaceae</taxon>
        <taxon>Paramagnetospirillum</taxon>
    </lineage>
</organism>
<keyword evidence="8" id="KW-0472">Membrane</keyword>
<dbReference type="PRINTS" id="PR01490">
    <property type="entry name" value="RTXTOXIND"/>
</dbReference>
<dbReference type="InterPro" id="IPR050739">
    <property type="entry name" value="MFP"/>
</dbReference>
<dbReference type="GO" id="GO:0009306">
    <property type="term" value="P:protein secretion"/>
    <property type="evidence" value="ECO:0007669"/>
    <property type="project" value="InterPro"/>
</dbReference>
<dbReference type="PANTHER" id="PTHR30386">
    <property type="entry name" value="MEMBRANE FUSION SUBUNIT OF EMRAB-TOLC MULTIDRUG EFFLUX PUMP"/>
    <property type="match status" value="1"/>
</dbReference>
<dbReference type="GO" id="GO:0005886">
    <property type="term" value="C:plasma membrane"/>
    <property type="evidence" value="ECO:0007669"/>
    <property type="project" value="UniProtKB-SubCell"/>
</dbReference>
<dbReference type="EMBL" id="PGTO01000006">
    <property type="protein sequence ID" value="RAU22051.1"/>
    <property type="molecule type" value="Genomic_DNA"/>
</dbReference>
<dbReference type="AlphaFoldDB" id="A0A364NY98"/>
<dbReference type="GO" id="GO:1990961">
    <property type="term" value="P:xenobiotic detoxification by transmembrane export across the plasma membrane"/>
    <property type="evidence" value="ECO:0007669"/>
    <property type="project" value="InterPro"/>
</dbReference>
<dbReference type="SUPFAM" id="SSF51230">
    <property type="entry name" value="Single hybrid motif"/>
    <property type="match status" value="1"/>
</dbReference>
<feature type="region of interest" description="Disordered" evidence="11">
    <location>
        <begin position="22"/>
        <end position="41"/>
    </location>
</feature>
<evidence type="ECO:0000259" key="13">
    <source>
        <dbReference type="Pfam" id="PF26002"/>
    </source>
</evidence>
<reference evidence="14 15" key="1">
    <citation type="submission" date="2017-11" db="EMBL/GenBank/DDBJ databases">
        <title>Draft genome sequence of magnetotactic bacterium Magnetospirillum kuznetsovii LBB-42.</title>
        <authorList>
            <person name="Grouzdev D.S."/>
            <person name="Rysina M.S."/>
            <person name="Baslerov R.V."/>
            <person name="Koziaeva V."/>
        </authorList>
    </citation>
    <scope>NUCLEOTIDE SEQUENCE [LARGE SCALE GENOMIC DNA]</scope>
    <source>
        <strain evidence="14 15">LBB-42</strain>
    </source>
</reference>
<evidence type="ECO:0000256" key="1">
    <source>
        <dbReference type="ARBA" id="ARBA00004377"/>
    </source>
</evidence>
<dbReference type="InterPro" id="IPR010129">
    <property type="entry name" value="T1SS_HlyD"/>
</dbReference>
<sequence length="531" mass="58914">MTGQPAPTAPPQITQEQMMQMLGAMGGGGGPPGGPPGPPPSTIRQVLDRLGALGRFVVWLFAAPEGGKRRGVIRAVIDWFLPSMRPIEPAPQQDYHAPEHGARLYRLANSYPLPTWRPMARVVMTLTGIFIVWAMVAQLDEVAVAEGEVVPEGKVKVIQHLEGGTIREIHVSDGDEVKEGTPLMQIELPVSSLNKDELQVRLDGYILQRARLQAELTGEALVFPEAEAKRQPALVESERRSYEARKQALKASQSVLQDQVRGKGLEVLEYETKQRSITTSLRLAQERFTMSKDLVKSGLASRMDHVQMESQVEDLKGQLESIHASIPRAQASQQEAKSRLEEEQARFQRTAQGEMSEAELNIARHKELLTQATDQQRRTAVLSPIDGIVKNMRSNTIGGVVKPGDPIMEIVPLHERLQMDARLSPMDRGYVQLGQRATVKISAYDYTTYGGLEGDVILVAPDTTIPQTPNAQPYYRVVVQTDRAYIGEESAKRLISPGMQATVEIHTGTRSVMEFLVKPVLKLRHEAFRER</sequence>
<accession>A0A364NY98</accession>
<dbReference type="InterPro" id="IPR011053">
    <property type="entry name" value="Single_hybrid_motif"/>
</dbReference>
<keyword evidence="4 9" id="KW-1003">Cell membrane</keyword>
<evidence type="ECO:0000256" key="5">
    <source>
        <dbReference type="ARBA" id="ARBA00022519"/>
    </source>
</evidence>
<feature type="domain" description="AprE-like long alpha-helical hairpin" evidence="12">
    <location>
        <begin position="196"/>
        <end position="375"/>
    </location>
</feature>
<dbReference type="InterPro" id="IPR006144">
    <property type="entry name" value="Secretion_HlyD_CS"/>
</dbReference>
<evidence type="ECO:0000256" key="2">
    <source>
        <dbReference type="ARBA" id="ARBA00009477"/>
    </source>
</evidence>
<dbReference type="Pfam" id="PF25994">
    <property type="entry name" value="HH_AprE"/>
    <property type="match status" value="1"/>
</dbReference>
<dbReference type="SUPFAM" id="SSF56954">
    <property type="entry name" value="Outer membrane efflux proteins (OEP)"/>
    <property type="match status" value="1"/>
</dbReference>